<evidence type="ECO:0000256" key="8">
    <source>
        <dbReference type="PIRSR" id="PIRSR601233-1"/>
    </source>
</evidence>
<evidence type="ECO:0000256" key="2">
    <source>
        <dbReference type="ARBA" id="ARBA00022723"/>
    </source>
</evidence>
<comment type="similarity">
    <text evidence="11">Belongs to the RtcB family.</text>
</comment>
<dbReference type="Pfam" id="PF01139">
    <property type="entry name" value="RtcB"/>
    <property type="match status" value="1"/>
</dbReference>
<evidence type="ECO:0000256" key="6">
    <source>
        <dbReference type="ARBA" id="ARBA00023211"/>
    </source>
</evidence>
<evidence type="ECO:0000256" key="7">
    <source>
        <dbReference type="ARBA" id="ARBA00047746"/>
    </source>
</evidence>
<comment type="catalytic activity">
    <reaction evidence="7">
        <text>a 3'-end 3'-phospho-ribonucleotide-RNA + a 5'-end dephospho-ribonucleoside-RNA + GTP = a ribonucleotidyl-ribonucleotide-RNA + GMP + diphosphate</text>
        <dbReference type="Rhea" id="RHEA:68076"/>
        <dbReference type="Rhea" id="RHEA-COMP:10463"/>
        <dbReference type="Rhea" id="RHEA-COMP:13936"/>
        <dbReference type="Rhea" id="RHEA-COMP:17355"/>
        <dbReference type="ChEBI" id="CHEBI:33019"/>
        <dbReference type="ChEBI" id="CHEBI:37565"/>
        <dbReference type="ChEBI" id="CHEBI:58115"/>
        <dbReference type="ChEBI" id="CHEBI:83062"/>
        <dbReference type="ChEBI" id="CHEBI:138284"/>
        <dbReference type="ChEBI" id="CHEBI:173118"/>
        <dbReference type="EC" id="6.5.1.8"/>
    </reaction>
</comment>
<evidence type="ECO:0000256" key="1">
    <source>
        <dbReference type="ARBA" id="ARBA00022598"/>
    </source>
</evidence>
<keyword evidence="5 9" id="KW-0342">GTP-binding</keyword>
<keyword evidence="6 10" id="KW-0464">Manganese</keyword>
<dbReference type="EC" id="6.5.1.-" evidence="11"/>
<comment type="cofactor">
    <cofactor evidence="10 11">
        <name>Mn(2+)</name>
        <dbReference type="ChEBI" id="CHEBI:29035"/>
    </cofactor>
    <text evidence="10 11">Binds 2 manganese ions per subunit.</text>
</comment>
<dbReference type="AlphaFoldDB" id="A0A150T915"/>
<evidence type="ECO:0000256" key="3">
    <source>
        <dbReference type="ARBA" id="ARBA00022741"/>
    </source>
</evidence>
<dbReference type="InterPro" id="IPR001233">
    <property type="entry name" value="RtcB"/>
</dbReference>
<dbReference type="SUPFAM" id="SSF103365">
    <property type="entry name" value="Hypothetical protein PH1602"/>
    <property type="match status" value="1"/>
</dbReference>
<comment type="caution">
    <text evidence="12">The sequence shown here is derived from an EMBL/GenBank/DDBJ whole genome shotgun (WGS) entry which is preliminary data.</text>
</comment>
<dbReference type="Proteomes" id="UP000075515">
    <property type="component" value="Unassembled WGS sequence"/>
</dbReference>
<dbReference type="GO" id="GO:0170057">
    <property type="term" value="F:RNA ligase (GTP) activity"/>
    <property type="evidence" value="ECO:0007669"/>
    <property type="project" value="UniProtKB-EC"/>
</dbReference>
<protein>
    <recommendedName>
        <fullName evidence="11">tRNA-splicing ligase RtcB</fullName>
        <ecNumber evidence="11">6.5.1.-</ecNumber>
    </recommendedName>
</protein>
<proteinExistence type="inferred from homology"/>
<feature type="binding site" evidence="10">
    <location>
        <position position="239"/>
    </location>
    <ligand>
        <name>Mn(2+)</name>
        <dbReference type="ChEBI" id="CHEBI:29035"/>
        <label>1</label>
    </ligand>
</feature>
<dbReference type="GO" id="GO:0005525">
    <property type="term" value="F:GTP binding"/>
    <property type="evidence" value="ECO:0007669"/>
    <property type="project" value="UniProtKB-KW"/>
</dbReference>
<feature type="binding site" evidence="10">
    <location>
        <position position="115"/>
    </location>
    <ligand>
        <name>Mn(2+)</name>
        <dbReference type="ChEBI" id="CHEBI:29035"/>
        <label>1</label>
    </ligand>
</feature>
<evidence type="ECO:0000313" key="13">
    <source>
        <dbReference type="Proteomes" id="UP000075515"/>
    </source>
</evidence>
<evidence type="ECO:0000313" key="12">
    <source>
        <dbReference type="EMBL" id="KYG01007.1"/>
    </source>
</evidence>
<feature type="binding site" evidence="9">
    <location>
        <begin position="363"/>
        <end position="364"/>
    </location>
    <ligand>
        <name>GMP</name>
        <dbReference type="ChEBI" id="CHEBI:58115"/>
    </ligand>
</feature>
<gene>
    <name evidence="11" type="primary">rtcB</name>
    <name evidence="12" type="ORF">BE18_38610</name>
</gene>
<keyword evidence="2 10" id="KW-0479">Metal-binding</keyword>
<dbReference type="PANTHER" id="PTHR11118:SF1">
    <property type="entry name" value="RNA-SPLICING LIGASE RTCB HOMOLOG"/>
    <property type="match status" value="1"/>
</dbReference>
<evidence type="ECO:0000256" key="11">
    <source>
        <dbReference type="RuleBase" id="RU371113"/>
    </source>
</evidence>
<evidence type="ECO:0000256" key="4">
    <source>
        <dbReference type="ARBA" id="ARBA00022800"/>
    </source>
</evidence>
<dbReference type="GO" id="GO:0042245">
    <property type="term" value="P:RNA repair"/>
    <property type="evidence" value="ECO:0007669"/>
    <property type="project" value="UniProtKB-KW"/>
</dbReference>
<feature type="binding site" evidence="9">
    <location>
        <begin position="429"/>
        <end position="432"/>
    </location>
    <ligand>
        <name>GMP</name>
        <dbReference type="ChEBI" id="CHEBI:58115"/>
    </ligand>
</feature>
<organism evidence="12 13">
    <name type="scientific">Sorangium cellulosum</name>
    <name type="common">Polyangium cellulosum</name>
    <dbReference type="NCBI Taxonomy" id="56"/>
    <lineage>
        <taxon>Bacteria</taxon>
        <taxon>Pseudomonadati</taxon>
        <taxon>Myxococcota</taxon>
        <taxon>Polyangia</taxon>
        <taxon>Polyangiales</taxon>
        <taxon>Polyangiaceae</taxon>
        <taxon>Sorangium</taxon>
    </lineage>
</organism>
<feature type="active site" description="GMP-histidine intermediate" evidence="8">
    <location>
        <position position="429"/>
    </location>
</feature>
<dbReference type="PANTHER" id="PTHR11118">
    <property type="entry name" value="RNA-SPLICING LIGASE RTCB HOMOLOG"/>
    <property type="match status" value="1"/>
</dbReference>
<keyword evidence="4" id="KW-0692">RNA repair</keyword>
<dbReference type="GO" id="GO:0006396">
    <property type="term" value="P:RNA processing"/>
    <property type="evidence" value="ECO:0007669"/>
    <property type="project" value="InterPro"/>
</dbReference>
<dbReference type="GO" id="GO:0003972">
    <property type="term" value="F:RNA ligase (ATP) activity"/>
    <property type="evidence" value="ECO:0007669"/>
    <property type="project" value="TreeGrafter"/>
</dbReference>
<feature type="binding site" evidence="9">
    <location>
        <position position="412"/>
    </location>
    <ligand>
        <name>GMP</name>
        <dbReference type="ChEBI" id="CHEBI:58115"/>
    </ligand>
</feature>
<reference evidence="12 13" key="1">
    <citation type="submission" date="2014-02" db="EMBL/GenBank/DDBJ databases">
        <title>The small core and large imbalanced accessory genome model reveals a collaborative survival strategy of Sorangium cellulosum strains in nature.</title>
        <authorList>
            <person name="Han K."/>
            <person name="Peng R."/>
            <person name="Blom J."/>
            <person name="Li Y.-Z."/>
        </authorList>
    </citation>
    <scope>NUCLEOTIDE SEQUENCE [LARGE SCALE GENOMIC DNA]</scope>
    <source>
        <strain evidence="12 13">So0149</strain>
    </source>
</reference>
<dbReference type="EMBL" id="JEMC01000931">
    <property type="protein sequence ID" value="KYG01007.1"/>
    <property type="molecule type" value="Genomic_DNA"/>
</dbReference>
<feature type="binding site" evidence="10">
    <location>
        <position position="270"/>
    </location>
    <ligand>
        <name>Mn(2+)</name>
        <dbReference type="ChEBI" id="CHEBI:29035"/>
        <label>2</label>
    </ligand>
</feature>
<evidence type="ECO:0000256" key="10">
    <source>
        <dbReference type="PIRSR" id="PIRSR601233-3"/>
    </source>
</evidence>
<keyword evidence="1 11" id="KW-0436">Ligase</keyword>
<feature type="binding site" evidence="9">
    <location>
        <position position="519"/>
    </location>
    <ligand>
        <name>GMP</name>
        <dbReference type="ChEBI" id="CHEBI:58115"/>
    </ligand>
</feature>
<evidence type="ECO:0000256" key="5">
    <source>
        <dbReference type="ARBA" id="ARBA00023134"/>
    </source>
</evidence>
<dbReference type="Gene3D" id="3.90.1860.10">
    <property type="entry name" value="tRNA-splicing ligase RtcB"/>
    <property type="match status" value="1"/>
</dbReference>
<sequence length="520" mass="56038">MVGKLHLDAVVRRVDGATARIDNPFGIPITLVAREDVVVEADGIEELLRFASLEGTLRDLRAWEKAGRIAPFWGGAAGEIRSIVLTPDFHKGAGIPVGTVVDARGFVVPQAVGNDVCCGMRLLATDVDRDELAPHVGALKKRLRAIFFQGQRDIPMSPRQRAAMLRDGLAGLHETAADNARTGLWNHYDPRAQREDLERVHFHGALPARGTFAFDAYIQASGRADGRDVQIGTVGGGNHFVEIQAVDELVDGGTARAFGLTKNAVTIMAHAGSVGLGHAVGGYFNERARALYPTGVPHPAHGFYVLPAVGPHAREASVYLDAMRNAANFAFANRLFLGLMVVRALQEVLGRRVASSLVYDAPHNLIWEPDGAEPRYLHRKGATPAGGPEGQGGVFAYTGHPVIIPGSMGDASWVLAGAGHAELLASACHGAGRSLTRGRSAHADEDLYRRAVEKLHVVTPLDPDAPSVRRRRDILAKYHQRMKEEAPYAYKPITPVVRSVEDAGIARRVARLWPLVTVKG</sequence>
<accession>A0A150T915</accession>
<feature type="binding site" evidence="9">
    <location>
        <begin position="238"/>
        <end position="242"/>
    </location>
    <ligand>
        <name>GMP</name>
        <dbReference type="ChEBI" id="CHEBI:58115"/>
    </ligand>
</feature>
<dbReference type="GO" id="GO:0046872">
    <property type="term" value="F:metal ion binding"/>
    <property type="evidence" value="ECO:0007669"/>
    <property type="project" value="UniProtKB-UniRule"/>
</dbReference>
<feature type="binding site" evidence="10">
    <location>
        <position position="363"/>
    </location>
    <ligand>
        <name>Mn(2+)</name>
        <dbReference type="ChEBI" id="CHEBI:29035"/>
        <label>2</label>
    </ligand>
</feature>
<dbReference type="InterPro" id="IPR036025">
    <property type="entry name" value="RtcB-like_sf"/>
</dbReference>
<evidence type="ECO:0000256" key="9">
    <source>
        <dbReference type="PIRSR" id="PIRSR601233-2"/>
    </source>
</evidence>
<name>A0A150T915_SORCE</name>
<comment type="subunit">
    <text evidence="11">Monomer.</text>
</comment>
<feature type="binding site" evidence="9">
    <location>
        <begin position="405"/>
        <end position="408"/>
    </location>
    <ligand>
        <name>GMP</name>
        <dbReference type="ChEBI" id="CHEBI:58115"/>
    </ligand>
</feature>
<keyword evidence="3 9" id="KW-0547">Nucleotide-binding</keyword>